<protein>
    <submittedName>
        <fullName evidence="7">Cytochrome c</fullName>
    </submittedName>
</protein>
<gene>
    <name evidence="7" type="ORF">Poly59_02560</name>
</gene>
<dbReference type="PROSITE" id="PS51257">
    <property type="entry name" value="PROKAR_LIPOPROTEIN"/>
    <property type="match status" value="1"/>
</dbReference>
<keyword evidence="2 4" id="KW-0479">Metal-binding</keyword>
<evidence type="ECO:0000313" key="8">
    <source>
        <dbReference type="Proteomes" id="UP000317977"/>
    </source>
</evidence>
<dbReference type="AlphaFoldDB" id="A0A5C6FCI4"/>
<keyword evidence="1 4" id="KW-0349">Heme</keyword>
<dbReference type="GO" id="GO:0046872">
    <property type="term" value="F:metal ion binding"/>
    <property type="evidence" value="ECO:0007669"/>
    <property type="project" value="UniProtKB-KW"/>
</dbReference>
<reference evidence="7 8" key="1">
    <citation type="submission" date="2019-02" db="EMBL/GenBank/DDBJ databases">
        <title>Deep-cultivation of Planctomycetes and their phenomic and genomic characterization uncovers novel biology.</title>
        <authorList>
            <person name="Wiegand S."/>
            <person name="Jogler M."/>
            <person name="Boedeker C."/>
            <person name="Pinto D."/>
            <person name="Vollmers J."/>
            <person name="Rivas-Marin E."/>
            <person name="Kohn T."/>
            <person name="Peeters S.H."/>
            <person name="Heuer A."/>
            <person name="Rast P."/>
            <person name="Oberbeckmann S."/>
            <person name="Bunk B."/>
            <person name="Jeske O."/>
            <person name="Meyerdierks A."/>
            <person name="Storesund J.E."/>
            <person name="Kallscheuer N."/>
            <person name="Luecker S."/>
            <person name="Lage O.M."/>
            <person name="Pohl T."/>
            <person name="Merkel B.J."/>
            <person name="Hornburger P."/>
            <person name="Mueller R.-W."/>
            <person name="Bruemmer F."/>
            <person name="Labrenz M."/>
            <person name="Spormann A.M."/>
            <person name="Op Den Camp H."/>
            <person name="Overmann J."/>
            <person name="Amann R."/>
            <person name="Jetten M.S.M."/>
            <person name="Mascher T."/>
            <person name="Medema M.H."/>
            <person name="Devos D.P."/>
            <person name="Kaster A.-K."/>
            <person name="Ovreas L."/>
            <person name="Rohde M."/>
            <person name="Galperin M.Y."/>
            <person name="Jogler C."/>
        </authorList>
    </citation>
    <scope>NUCLEOTIDE SEQUENCE [LARGE SCALE GENOMIC DNA]</scope>
    <source>
        <strain evidence="7 8">Poly59</strain>
    </source>
</reference>
<name>A0A5C6FCI4_9BACT</name>
<evidence type="ECO:0000256" key="4">
    <source>
        <dbReference type="PROSITE-ProRule" id="PRU00433"/>
    </source>
</evidence>
<evidence type="ECO:0000313" key="7">
    <source>
        <dbReference type="EMBL" id="TWU57349.1"/>
    </source>
</evidence>
<dbReference type="SUPFAM" id="SSF46626">
    <property type="entry name" value="Cytochrome c"/>
    <property type="match status" value="2"/>
</dbReference>
<keyword evidence="8" id="KW-1185">Reference proteome</keyword>
<dbReference type="RefSeq" id="WP_146532268.1">
    <property type="nucleotide sequence ID" value="NZ_SJPX01000001.1"/>
</dbReference>
<feature type="domain" description="Cytochrome c" evidence="6">
    <location>
        <begin position="86"/>
        <end position="182"/>
    </location>
</feature>
<evidence type="ECO:0000256" key="2">
    <source>
        <dbReference type="ARBA" id="ARBA00022723"/>
    </source>
</evidence>
<dbReference type="Proteomes" id="UP000317977">
    <property type="component" value="Unassembled WGS sequence"/>
</dbReference>
<sequence length="400" mass="42771">MWRLFFLLWFAGVFVGCDHPVVSFAPNEVFSLTLAKSRSVVTDAAKADAAAVTEELFGTPDVPRVPPSAAAVISLDRLVRAAGPVSSEKDGTHLGLYREHCVTCHGVSGGGAGPASLYQKPHPRNFRHGVFKWKSTERSAKPTRDDLRSIVQHGAPGSAMPSFAAVEPDDIDALVDYVMYLSLRGEFERRSMAAAIDDLGYGESENGEEEQVAADLRLAASGETDGAEVVAEVLDRVVGDWIAAPEQVVAVTDPDSLGGESLAESIARGNEIFHGKIANCVGCHGPGGNGEAVLVDFDDWGKEYSTRLGLTPSDRDDMRPFRKAGALPPRPAEPRNLTQGVYRGGGDGATLYRRIREGIAGTPMPGIELVAEEDGRGLTSDQVWDLVRYLQSLDPDGPST</sequence>
<feature type="region of interest" description="Disordered" evidence="5">
    <location>
        <begin position="312"/>
        <end position="343"/>
    </location>
</feature>
<evidence type="ECO:0000256" key="5">
    <source>
        <dbReference type="SAM" id="MobiDB-lite"/>
    </source>
</evidence>
<dbReference type="PROSITE" id="PS51007">
    <property type="entry name" value="CYTC"/>
    <property type="match status" value="2"/>
</dbReference>
<dbReference type="GO" id="GO:0020037">
    <property type="term" value="F:heme binding"/>
    <property type="evidence" value="ECO:0007669"/>
    <property type="project" value="InterPro"/>
</dbReference>
<evidence type="ECO:0000256" key="3">
    <source>
        <dbReference type="ARBA" id="ARBA00023004"/>
    </source>
</evidence>
<organism evidence="7 8">
    <name type="scientific">Rubripirellula reticaptiva</name>
    <dbReference type="NCBI Taxonomy" id="2528013"/>
    <lineage>
        <taxon>Bacteria</taxon>
        <taxon>Pseudomonadati</taxon>
        <taxon>Planctomycetota</taxon>
        <taxon>Planctomycetia</taxon>
        <taxon>Pirellulales</taxon>
        <taxon>Pirellulaceae</taxon>
        <taxon>Rubripirellula</taxon>
    </lineage>
</organism>
<dbReference type="Pfam" id="PF00034">
    <property type="entry name" value="Cytochrom_C"/>
    <property type="match status" value="2"/>
</dbReference>
<dbReference type="InterPro" id="IPR036909">
    <property type="entry name" value="Cyt_c-like_dom_sf"/>
</dbReference>
<dbReference type="OrthoDB" id="9808312at2"/>
<feature type="domain" description="Cytochrome c" evidence="6">
    <location>
        <begin position="264"/>
        <end position="394"/>
    </location>
</feature>
<evidence type="ECO:0000259" key="6">
    <source>
        <dbReference type="PROSITE" id="PS51007"/>
    </source>
</evidence>
<evidence type="ECO:0000256" key="1">
    <source>
        <dbReference type="ARBA" id="ARBA00022617"/>
    </source>
</evidence>
<keyword evidence="3 4" id="KW-0408">Iron</keyword>
<accession>A0A5C6FCI4</accession>
<dbReference type="GO" id="GO:0009055">
    <property type="term" value="F:electron transfer activity"/>
    <property type="evidence" value="ECO:0007669"/>
    <property type="project" value="InterPro"/>
</dbReference>
<proteinExistence type="predicted"/>
<dbReference type="InterPro" id="IPR009056">
    <property type="entry name" value="Cyt_c-like_dom"/>
</dbReference>
<comment type="caution">
    <text evidence="7">The sequence shown here is derived from an EMBL/GenBank/DDBJ whole genome shotgun (WGS) entry which is preliminary data.</text>
</comment>
<dbReference type="Gene3D" id="1.10.760.10">
    <property type="entry name" value="Cytochrome c-like domain"/>
    <property type="match status" value="2"/>
</dbReference>
<dbReference type="EMBL" id="SJPX01000001">
    <property type="protein sequence ID" value="TWU57349.1"/>
    <property type="molecule type" value="Genomic_DNA"/>
</dbReference>